<evidence type="ECO:0000313" key="10">
    <source>
        <dbReference type="Proteomes" id="UP000243350"/>
    </source>
</evidence>
<keyword evidence="3" id="KW-0813">Transport</keyword>
<feature type="transmembrane region" description="Helical" evidence="8">
    <location>
        <begin position="219"/>
        <end position="244"/>
    </location>
</feature>
<feature type="transmembrane region" description="Helical" evidence="8">
    <location>
        <begin position="290"/>
        <end position="311"/>
    </location>
</feature>
<reference evidence="9 10" key="1">
    <citation type="journal article" date="2016" name="Front. Microbiol.">
        <title>Comprehensive Phylogenetic Analysis of Bovine Non-aureus Staphylococci Species Based on Whole-Genome Sequencing.</title>
        <authorList>
            <person name="Naushad S."/>
            <person name="Barkema H.W."/>
            <person name="Luby C."/>
            <person name="Condas L.A."/>
            <person name="Nobrega D.B."/>
            <person name="Carson D.A."/>
            <person name="De Buck J."/>
        </authorList>
    </citation>
    <scope>NUCLEOTIDE SEQUENCE [LARGE SCALE GENOMIC DNA]</scope>
    <source>
        <strain evidence="9 10">SNUC 4143</strain>
    </source>
</reference>
<dbReference type="PANTHER" id="PTHR30472:SF25">
    <property type="entry name" value="ABC TRANSPORTER PERMEASE PROTEIN MJ0876-RELATED"/>
    <property type="match status" value="1"/>
</dbReference>
<gene>
    <name evidence="9" type="ORF">BUY48_03825</name>
</gene>
<evidence type="ECO:0000256" key="2">
    <source>
        <dbReference type="ARBA" id="ARBA00007935"/>
    </source>
</evidence>
<keyword evidence="7 8" id="KW-0472">Membrane</keyword>
<name>A0A2T4L341_9STAP</name>
<dbReference type="InterPro" id="IPR037294">
    <property type="entry name" value="ABC_BtuC-like"/>
</dbReference>
<dbReference type="Pfam" id="PF01032">
    <property type="entry name" value="FecCD"/>
    <property type="match status" value="1"/>
</dbReference>
<dbReference type="GO" id="GO:0022857">
    <property type="term" value="F:transmembrane transporter activity"/>
    <property type="evidence" value="ECO:0007669"/>
    <property type="project" value="InterPro"/>
</dbReference>
<comment type="caution">
    <text evidence="9">The sequence shown here is derived from an EMBL/GenBank/DDBJ whole genome shotgun (WGS) entry which is preliminary data.</text>
</comment>
<organism evidence="9 10">
    <name type="scientific">Staphylococcus devriesei</name>
    <dbReference type="NCBI Taxonomy" id="586733"/>
    <lineage>
        <taxon>Bacteria</taxon>
        <taxon>Bacillati</taxon>
        <taxon>Bacillota</taxon>
        <taxon>Bacilli</taxon>
        <taxon>Bacillales</taxon>
        <taxon>Staphylococcaceae</taxon>
        <taxon>Staphylococcus</taxon>
    </lineage>
</organism>
<dbReference type="GO" id="GO:0033214">
    <property type="term" value="P:siderophore-iron import into cell"/>
    <property type="evidence" value="ECO:0007669"/>
    <property type="project" value="TreeGrafter"/>
</dbReference>
<dbReference type="SUPFAM" id="SSF81345">
    <property type="entry name" value="ABC transporter involved in vitamin B12 uptake, BtuC"/>
    <property type="match status" value="1"/>
</dbReference>
<sequence length="318" mass="34986">MTKTIYLTFIIWGFCLCLTIIASLFWDLGTLNDTFNQTILYKVRLPRVLEAILTGAILTLAGQMFQTVLNNPLADSFTLGLASGATFGSGLSVFLGFSFILTPIFSIGFSLITLIIVLIITAVMSRGYPIRVLIITGLMIGSLFNALLYILVLIKPNAMKQIANYFFGGFATAEMREAMYIGSVAIPVVIILFCMIPTIKLLQLGELKSRSLGLKVQRVTFIVLTLVSIMTAIAVAYIGVIGFIGMIVPQLIRQRYWHYTLSVQMTLNILIGATIMLFADWIGSTIIHPVQIPASIILALIGIPTLFYILIKQKDVIS</sequence>
<evidence type="ECO:0000313" key="9">
    <source>
        <dbReference type="EMBL" id="PTF16175.1"/>
    </source>
</evidence>
<dbReference type="Gene3D" id="1.10.3470.10">
    <property type="entry name" value="ABC transporter involved in vitamin B12 uptake, BtuC"/>
    <property type="match status" value="1"/>
</dbReference>
<evidence type="ECO:0000256" key="5">
    <source>
        <dbReference type="ARBA" id="ARBA00022692"/>
    </source>
</evidence>
<proteinExistence type="inferred from homology"/>
<protein>
    <submittedName>
        <fullName evidence="9">Enterobactin ABC transporter permease</fullName>
    </submittedName>
</protein>
<dbReference type="RefSeq" id="WP_107520005.1">
    <property type="nucleotide sequence ID" value="NZ_PYZH01000014.1"/>
</dbReference>
<keyword evidence="4" id="KW-1003">Cell membrane</keyword>
<dbReference type="InterPro" id="IPR000522">
    <property type="entry name" value="ABC_transptr_permease_BtuC"/>
</dbReference>
<comment type="similarity">
    <text evidence="2">Belongs to the binding-protein-dependent transport system permease family. FecCD subfamily.</text>
</comment>
<evidence type="ECO:0000256" key="3">
    <source>
        <dbReference type="ARBA" id="ARBA00022448"/>
    </source>
</evidence>
<accession>A0A2T4L341</accession>
<dbReference type="PANTHER" id="PTHR30472">
    <property type="entry name" value="FERRIC ENTEROBACTIN TRANSPORT SYSTEM PERMEASE PROTEIN"/>
    <property type="match status" value="1"/>
</dbReference>
<feature type="transmembrane region" description="Helical" evidence="8">
    <location>
        <begin position="104"/>
        <end position="124"/>
    </location>
</feature>
<dbReference type="EMBL" id="PYZH01000014">
    <property type="protein sequence ID" value="PTF16175.1"/>
    <property type="molecule type" value="Genomic_DNA"/>
</dbReference>
<feature type="transmembrane region" description="Helical" evidence="8">
    <location>
        <begin position="178"/>
        <end position="199"/>
    </location>
</feature>
<comment type="subcellular location">
    <subcellularLocation>
        <location evidence="1">Cell membrane</location>
        <topology evidence="1">Multi-pass membrane protein</topology>
    </subcellularLocation>
</comment>
<keyword evidence="6 8" id="KW-1133">Transmembrane helix</keyword>
<dbReference type="CDD" id="cd06550">
    <property type="entry name" value="TM_ABC_iron-siderophores_like"/>
    <property type="match status" value="1"/>
</dbReference>
<dbReference type="GO" id="GO:0005886">
    <property type="term" value="C:plasma membrane"/>
    <property type="evidence" value="ECO:0007669"/>
    <property type="project" value="UniProtKB-SubCell"/>
</dbReference>
<feature type="transmembrane region" description="Helical" evidence="8">
    <location>
        <begin position="256"/>
        <end position="278"/>
    </location>
</feature>
<evidence type="ECO:0000256" key="8">
    <source>
        <dbReference type="SAM" id="Phobius"/>
    </source>
</evidence>
<feature type="transmembrane region" description="Helical" evidence="8">
    <location>
        <begin position="77"/>
        <end position="97"/>
    </location>
</feature>
<evidence type="ECO:0000256" key="6">
    <source>
        <dbReference type="ARBA" id="ARBA00022989"/>
    </source>
</evidence>
<evidence type="ECO:0000256" key="1">
    <source>
        <dbReference type="ARBA" id="ARBA00004651"/>
    </source>
</evidence>
<dbReference type="AlphaFoldDB" id="A0A2T4L341"/>
<evidence type="ECO:0000256" key="4">
    <source>
        <dbReference type="ARBA" id="ARBA00022475"/>
    </source>
</evidence>
<feature type="transmembrane region" description="Helical" evidence="8">
    <location>
        <begin position="130"/>
        <end position="154"/>
    </location>
</feature>
<dbReference type="Proteomes" id="UP000243350">
    <property type="component" value="Unassembled WGS sequence"/>
</dbReference>
<evidence type="ECO:0000256" key="7">
    <source>
        <dbReference type="ARBA" id="ARBA00023136"/>
    </source>
</evidence>
<feature type="transmembrane region" description="Helical" evidence="8">
    <location>
        <begin position="6"/>
        <end position="26"/>
    </location>
</feature>
<keyword evidence="5 8" id="KW-0812">Transmembrane</keyword>
<feature type="transmembrane region" description="Helical" evidence="8">
    <location>
        <begin position="47"/>
        <end position="65"/>
    </location>
</feature>